<dbReference type="PANTHER" id="PTHR31845:SF17">
    <property type="entry name" value="ZN(II)2CYS6 TRANSCRIPTION FACTOR (EUROFUNG)"/>
    <property type="match status" value="1"/>
</dbReference>
<evidence type="ECO:0000256" key="5">
    <source>
        <dbReference type="ARBA" id="ARBA00023242"/>
    </source>
</evidence>
<dbReference type="AlphaFoldDB" id="A0AA48L1B4"/>
<feature type="compositionally biased region" description="Pro residues" evidence="6">
    <location>
        <begin position="42"/>
        <end position="59"/>
    </location>
</feature>
<gene>
    <name evidence="7" type="ORF">CcaverHIS019_0207070</name>
</gene>
<protein>
    <recommendedName>
        <fullName evidence="9">AB hydrolase-1 domain-containing protein</fullName>
    </recommendedName>
</protein>
<evidence type="ECO:0000256" key="2">
    <source>
        <dbReference type="ARBA" id="ARBA00023015"/>
    </source>
</evidence>
<dbReference type="GO" id="GO:0000976">
    <property type="term" value="F:transcription cis-regulatory region binding"/>
    <property type="evidence" value="ECO:0007669"/>
    <property type="project" value="TreeGrafter"/>
</dbReference>
<comment type="subcellular location">
    <subcellularLocation>
        <location evidence="1">Nucleus</location>
    </subcellularLocation>
</comment>
<evidence type="ECO:0000256" key="4">
    <source>
        <dbReference type="ARBA" id="ARBA00023163"/>
    </source>
</evidence>
<dbReference type="Gene3D" id="3.40.50.1820">
    <property type="entry name" value="alpha/beta hydrolase"/>
    <property type="match status" value="1"/>
</dbReference>
<dbReference type="Proteomes" id="UP001233271">
    <property type="component" value="Chromosome 2"/>
</dbReference>
<dbReference type="KEGG" id="ccac:CcaHIS019_0207070"/>
<keyword evidence="2" id="KW-0805">Transcription regulation</keyword>
<proteinExistence type="predicted"/>
<reference evidence="7" key="1">
    <citation type="journal article" date="2023" name="BMC Genomics">
        <title>Chromosome-level genome assemblies of Cutaneotrichosporon spp. (Trichosporonales, Basidiomycota) reveal imbalanced evolution between nucleotide sequences and chromosome synteny.</title>
        <authorList>
            <person name="Kobayashi Y."/>
            <person name="Kayamori A."/>
            <person name="Aoki K."/>
            <person name="Shiwa Y."/>
            <person name="Matsutani M."/>
            <person name="Fujita N."/>
            <person name="Sugita T."/>
            <person name="Iwasaki W."/>
            <person name="Tanaka N."/>
            <person name="Takashima M."/>
        </authorList>
    </citation>
    <scope>NUCLEOTIDE SEQUENCE</scope>
    <source>
        <strain evidence="7">HIS019</strain>
    </source>
</reference>
<feature type="compositionally biased region" description="Basic and acidic residues" evidence="6">
    <location>
        <begin position="83"/>
        <end position="104"/>
    </location>
</feature>
<dbReference type="EMBL" id="AP028213">
    <property type="protein sequence ID" value="BEI89345.1"/>
    <property type="molecule type" value="Genomic_DNA"/>
</dbReference>
<feature type="region of interest" description="Disordered" evidence="6">
    <location>
        <begin position="77"/>
        <end position="104"/>
    </location>
</feature>
<evidence type="ECO:0000256" key="3">
    <source>
        <dbReference type="ARBA" id="ARBA00023125"/>
    </source>
</evidence>
<accession>A0AA48L1B4</accession>
<name>A0AA48L1B4_9TREE</name>
<dbReference type="CDD" id="cd12148">
    <property type="entry name" value="fungal_TF_MHR"/>
    <property type="match status" value="1"/>
</dbReference>
<feature type="region of interest" description="Disordered" evidence="6">
    <location>
        <begin position="35"/>
        <end position="64"/>
    </location>
</feature>
<feature type="region of interest" description="Disordered" evidence="6">
    <location>
        <begin position="487"/>
        <end position="511"/>
    </location>
</feature>
<evidence type="ECO:0008006" key="9">
    <source>
        <dbReference type="Google" id="ProtNLM"/>
    </source>
</evidence>
<keyword evidence="5" id="KW-0539">Nucleus</keyword>
<dbReference type="SUPFAM" id="SSF53474">
    <property type="entry name" value="alpha/beta-Hydrolases"/>
    <property type="match status" value="1"/>
</dbReference>
<keyword evidence="4" id="KW-0804">Transcription</keyword>
<evidence type="ECO:0000313" key="8">
    <source>
        <dbReference type="Proteomes" id="UP001233271"/>
    </source>
</evidence>
<organism evidence="7 8">
    <name type="scientific">Cutaneotrichosporon cavernicola</name>
    <dbReference type="NCBI Taxonomy" id="279322"/>
    <lineage>
        <taxon>Eukaryota</taxon>
        <taxon>Fungi</taxon>
        <taxon>Dikarya</taxon>
        <taxon>Basidiomycota</taxon>
        <taxon>Agaricomycotina</taxon>
        <taxon>Tremellomycetes</taxon>
        <taxon>Trichosporonales</taxon>
        <taxon>Trichosporonaceae</taxon>
        <taxon>Cutaneotrichosporon</taxon>
    </lineage>
</organism>
<sequence length="907" mass="100288">MLATRPRFSITSYPRYVGASQAFSPLVPHRNLLPLRQHPASSPAPPEHPPRPPLPPTPPAFERSLHASPAAWPKTLAEGSGKLSRDDHPFRYKPVTAKESKEERNMRIADEKDACMRLRLAADHWSLEEGMAGGQDGQWLAAERWRRRDRIPGGLTLVLTHANGLQKEHWIPMMADLLAREPGTAGSEFGTGAALKGTNVAVNDVWMLDDTHHAASVDLNAGRLGPAHSWSDTARDVINFIEHVLPAVQAAEGEAPWQLAWNDKTAGRTAPQVVGIGHSYGASALVQAANSRPELFSSLFLVEPMCVPLMVNFPDKGYPLTAGALKRRSHWPSREDAAAVRTNPLFKTWDEGVFKTWLSHSLAPSDPAQPDGAVELATPTWAEAAVFSDPHSTLRGWDQLPNLEMPTGFLMAGDEVWMAGEKLAGEMVWRSKRARNERIMDATHLLVQEKPVEAAASLWRFLTTLDAERLSLPCIYARKRRRTRAALEADAEASSPSRPGRQAATPSTPSLLASGHVTVTYLDPRIASRAVTPEERVRLTTPPIRDDDPVTFGLLSLPEAEELSSMFMRQLNPLISLLDPTLHTLGYMRATSPALLSAVLMCAAQFFRRDLYPSLRAHARSLTDRATSTGEVSVGTVQALMLMLAWKEPTDGTGGIKLAVAVRMGYQLGLHHPAPLPADEDRAREIADGTRTWFTVAAFDRINSDVFGLPGMVPVSELPDCESWAQETERFHGGDMRHACSTSSASIYLALIRLRRSYRSMPAQVAYALLADIYTQFDAHLHRWFPEDPRQGRFSADEQAILKWFDLNHLLRIKFLMLDVCPPAEQGQIGADWLTLAERFTTQTEKIAAIGYLGYMQDTSVTHLSTFGVVGHKDEFLRQTQPPGDFDAPSLDDEFWNMLFPNPGISV</sequence>
<dbReference type="InterPro" id="IPR051089">
    <property type="entry name" value="prtT"/>
</dbReference>
<evidence type="ECO:0000313" key="7">
    <source>
        <dbReference type="EMBL" id="BEI89345.1"/>
    </source>
</evidence>
<dbReference type="PANTHER" id="PTHR31845">
    <property type="entry name" value="FINGER DOMAIN PROTEIN, PUTATIVE-RELATED"/>
    <property type="match status" value="1"/>
</dbReference>
<dbReference type="GeneID" id="85493216"/>
<keyword evidence="8" id="KW-1185">Reference proteome</keyword>
<dbReference type="InterPro" id="IPR029058">
    <property type="entry name" value="AB_hydrolase_fold"/>
</dbReference>
<dbReference type="GO" id="GO:0000981">
    <property type="term" value="F:DNA-binding transcription factor activity, RNA polymerase II-specific"/>
    <property type="evidence" value="ECO:0007669"/>
    <property type="project" value="TreeGrafter"/>
</dbReference>
<evidence type="ECO:0000256" key="1">
    <source>
        <dbReference type="ARBA" id="ARBA00004123"/>
    </source>
</evidence>
<evidence type="ECO:0000256" key="6">
    <source>
        <dbReference type="SAM" id="MobiDB-lite"/>
    </source>
</evidence>
<keyword evidence="3" id="KW-0238">DNA-binding</keyword>
<dbReference type="RefSeq" id="XP_060454611.1">
    <property type="nucleotide sequence ID" value="XM_060597749.1"/>
</dbReference>
<dbReference type="GO" id="GO:0005634">
    <property type="term" value="C:nucleus"/>
    <property type="evidence" value="ECO:0007669"/>
    <property type="project" value="UniProtKB-SubCell"/>
</dbReference>